<evidence type="ECO:0000256" key="4">
    <source>
        <dbReference type="ARBA" id="ARBA00023027"/>
    </source>
</evidence>
<dbReference type="OrthoDB" id="109543at2759"/>
<accession>A0A194V1R6</accession>
<sequence length="534" mass="59650">MAYRKRKDSSRSEASTRPRKRHQYHHFTDIPLSKSIRIPEDLNGAIINKGKGLYELNFPITSLDGLQRLAWGLDLRAETVSVCLKFPNGKESDFVWFCVHLSTDNEERQLRHRFCSTKGNDPIMSPCSPRSTILTCSLSRELYGLTGLRGCRDLAVIYDHAFKFIKSDPTKHCLICGKNFKSDFRVKLYTPTACPGDCIQKLDKWPLRARLSHILSDAKALDFLLCCIYTAVDGQKAVPHLYGTKDSLLVDCPLKLAQVQPAIDSLPPLSDKLSISDLLHSGSLRLKNARRQLLSWLSLRARGCMVSLKPGAELIAAGQTREMCHQFMLLNSVLHRQAAFAKSLKQVGVGSVGFHGCRASRAFNIITDALRDMSGKSYHVWSTWDKGIFLSNSPSYSYAYAATPMPPETPFRSWKYSIFGGQSWAVVFGLEVAMPYIPFRGSPGSKEFNILDEGKVMVRYVFLISRTDGSQPLVDGSSSWGIEIDHIIKQDVMKKAFKALDECRLDPQQIGLDVDRSGWKNGQTGTTGGAPTTK</sequence>
<dbReference type="EMBL" id="KN714705">
    <property type="protein sequence ID" value="KUI57895.1"/>
    <property type="molecule type" value="Genomic_DNA"/>
</dbReference>
<evidence type="ECO:0000256" key="1">
    <source>
        <dbReference type="ARBA" id="ARBA00022676"/>
    </source>
</evidence>
<keyword evidence="3" id="KW-0548">Nucleotidyltransferase</keyword>
<dbReference type="STRING" id="694573.A0A194V1R6"/>
<proteinExistence type="predicted"/>
<evidence type="ECO:0000256" key="5">
    <source>
        <dbReference type="SAM" id="MobiDB-lite"/>
    </source>
</evidence>
<dbReference type="InterPro" id="IPR051838">
    <property type="entry name" value="ARTD_PARP"/>
</dbReference>
<dbReference type="PANTHER" id="PTHR21328">
    <property type="entry name" value="POLY ADP-RIBOSE POLYMERASE FAMILY, MEMBER PARP"/>
    <property type="match status" value="1"/>
</dbReference>
<evidence type="ECO:0000256" key="3">
    <source>
        <dbReference type="ARBA" id="ARBA00022695"/>
    </source>
</evidence>
<protein>
    <submittedName>
        <fullName evidence="6">Uncharacterized protein</fullName>
    </submittedName>
</protein>
<feature type="region of interest" description="Disordered" evidence="5">
    <location>
        <begin position="514"/>
        <end position="534"/>
    </location>
</feature>
<reference evidence="7" key="1">
    <citation type="submission" date="2014-12" db="EMBL/GenBank/DDBJ databases">
        <title>Genome Sequence of Valsa Canker Pathogens Uncovers a Specific Adaption of Colonization on Woody Bark.</title>
        <authorList>
            <person name="Yin Z."/>
            <person name="Liu H."/>
            <person name="Gao X."/>
            <person name="Li Z."/>
            <person name="Song N."/>
            <person name="Ke X."/>
            <person name="Dai Q."/>
            <person name="Wu Y."/>
            <person name="Sun Y."/>
            <person name="Xu J.-R."/>
            <person name="Kang Z.K."/>
            <person name="Wang L."/>
            <person name="Huang L."/>
        </authorList>
    </citation>
    <scope>NUCLEOTIDE SEQUENCE [LARGE SCALE GENOMIC DNA]</scope>
    <source>
        <strain evidence="7">SXYL134</strain>
    </source>
</reference>
<evidence type="ECO:0000256" key="2">
    <source>
        <dbReference type="ARBA" id="ARBA00022679"/>
    </source>
</evidence>
<dbReference type="AlphaFoldDB" id="A0A194V1R6"/>
<evidence type="ECO:0000313" key="6">
    <source>
        <dbReference type="EMBL" id="KUI57895.1"/>
    </source>
</evidence>
<keyword evidence="7" id="KW-1185">Reference proteome</keyword>
<keyword evidence="1" id="KW-0328">Glycosyltransferase</keyword>
<name>A0A194V1R6_CYTMA</name>
<keyword evidence="2" id="KW-0808">Transferase</keyword>
<dbReference type="Proteomes" id="UP000078576">
    <property type="component" value="Unassembled WGS sequence"/>
</dbReference>
<organism evidence="6 7">
    <name type="scientific">Cytospora mali</name>
    <name type="common">Apple Valsa canker fungus</name>
    <name type="synonym">Valsa mali</name>
    <dbReference type="NCBI Taxonomy" id="578113"/>
    <lineage>
        <taxon>Eukaryota</taxon>
        <taxon>Fungi</taxon>
        <taxon>Dikarya</taxon>
        <taxon>Ascomycota</taxon>
        <taxon>Pezizomycotina</taxon>
        <taxon>Sordariomycetes</taxon>
        <taxon>Sordariomycetidae</taxon>
        <taxon>Diaporthales</taxon>
        <taxon>Cytosporaceae</taxon>
        <taxon>Cytospora</taxon>
    </lineage>
</organism>
<feature type="region of interest" description="Disordered" evidence="5">
    <location>
        <begin position="1"/>
        <end position="23"/>
    </location>
</feature>
<gene>
    <name evidence="6" type="ORF">VP1G_05185</name>
</gene>
<dbReference type="GO" id="GO:0016779">
    <property type="term" value="F:nucleotidyltransferase activity"/>
    <property type="evidence" value="ECO:0007669"/>
    <property type="project" value="UniProtKB-KW"/>
</dbReference>
<dbReference type="GO" id="GO:0016757">
    <property type="term" value="F:glycosyltransferase activity"/>
    <property type="evidence" value="ECO:0007669"/>
    <property type="project" value="UniProtKB-KW"/>
</dbReference>
<evidence type="ECO:0000313" key="7">
    <source>
        <dbReference type="Proteomes" id="UP000078576"/>
    </source>
</evidence>
<keyword evidence="4" id="KW-0520">NAD</keyword>